<dbReference type="EMBL" id="JAHWBK010000009">
    <property type="protein sequence ID" value="MCV0325633.1"/>
    <property type="molecule type" value="Genomic_DNA"/>
</dbReference>
<evidence type="ECO:0000313" key="3">
    <source>
        <dbReference type="Proteomes" id="UP001208054"/>
    </source>
</evidence>
<keyword evidence="1" id="KW-0812">Transmembrane</keyword>
<name>A0ABT2XI93_9GAMM</name>
<reference evidence="2 3" key="1">
    <citation type="submission" date="2021-07" db="EMBL/GenBank/DDBJ databases">
        <title>Clinical implication of Pseudomonas aeruginosa: further insight on the antimicrobial resistance.</title>
        <authorList>
            <person name="Macori G."/>
            <person name="Fanning S."/>
            <person name="Alqahtani A."/>
        </authorList>
    </citation>
    <scope>NUCLEOTIDE SEQUENCE [LARGE SCALE GENOMIC DNA]</scope>
    <source>
        <strain evidence="2 3">CFS3442</strain>
    </source>
</reference>
<feature type="transmembrane region" description="Helical" evidence="1">
    <location>
        <begin position="368"/>
        <end position="399"/>
    </location>
</feature>
<dbReference type="Proteomes" id="UP001208054">
    <property type="component" value="Unassembled WGS sequence"/>
</dbReference>
<comment type="caution">
    <text evidence="2">The sequence shown here is derived from an EMBL/GenBank/DDBJ whole genome shotgun (WGS) entry which is preliminary data.</text>
</comment>
<gene>
    <name evidence="2" type="ORF">KYJ44_14975</name>
</gene>
<evidence type="ECO:0008006" key="4">
    <source>
        <dbReference type="Google" id="ProtNLM"/>
    </source>
</evidence>
<dbReference type="RefSeq" id="WP_197611116.1">
    <property type="nucleotide sequence ID" value="NZ_JAHWBK010000009.1"/>
</dbReference>
<feature type="transmembrane region" description="Helical" evidence="1">
    <location>
        <begin position="506"/>
        <end position="526"/>
    </location>
</feature>
<feature type="transmembrane region" description="Helical" evidence="1">
    <location>
        <begin position="162"/>
        <end position="181"/>
    </location>
</feature>
<evidence type="ECO:0000313" key="2">
    <source>
        <dbReference type="EMBL" id="MCV0325633.1"/>
    </source>
</evidence>
<feature type="transmembrane region" description="Helical" evidence="1">
    <location>
        <begin position="564"/>
        <end position="582"/>
    </location>
</feature>
<keyword evidence="3" id="KW-1185">Reference proteome</keyword>
<feature type="transmembrane region" description="Helical" evidence="1">
    <location>
        <begin position="339"/>
        <end position="356"/>
    </location>
</feature>
<feature type="transmembrane region" description="Helical" evidence="1">
    <location>
        <begin position="473"/>
        <end position="494"/>
    </location>
</feature>
<proteinExistence type="predicted"/>
<protein>
    <recommendedName>
        <fullName evidence="4">Glycosyltransferase RgtA/B/C/D-like domain-containing protein</fullName>
    </recommendedName>
</protein>
<feature type="transmembrane region" description="Helical" evidence="1">
    <location>
        <begin position="419"/>
        <end position="452"/>
    </location>
</feature>
<feature type="transmembrane region" description="Helical" evidence="1">
    <location>
        <begin position="533"/>
        <end position="552"/>
    </location>
</feature>
<evidence type="ECO:0000256" key="1">
    <source>
        <dbReference type="SAM" id="Phobius"/>
    </source>
</evidence>
<keyword evidence="1" id="KW-0472">Membrane</keyword>
<accession>A0ABT2XI93</accession>
<keyword evidence="1" id="KW-1133">Transmembrane helix</keyword>
<sequence>MRIITIVAAIICIALALCWKLLPAQGAAESAAVFDGGCLPSSSPYLQANASVKGAITYCEIGDAATGTLVMRIPAGTLDSFDLVVAGYVDGKNVSLALQPVDGSSPAIHLQQAPAEQWTAAALQIPEPWKSIDLTATLQDRGNQHAQWGGVGLVPIRPAAHAHRSVAVALLCLALALALLARHAGAASNPSSTINRVSVATALLATVLIGGHLYRGDIAGIWVHPDESIPVKVMEGMHERGDLDTDFAKADLPIFADFRYNFSGYILAAYASAEVFSPESFSSEPALLKHLLDLSRWSAAATLALCLLLLLRNTNALYAAIGTALIAIVPQLYQDAHYARLESLSTLLATLVFALATLKPVRERHRHLLMAGIGLLAGVLTTIKFTYVIFLLFCIASAIPMLPRSGGVAMRIKALLVHGLWSALGFTAGFCIASPSIVVDLGGFIAGIQALNNQYGGGHPPHGFPSPSVGKQIGLIAGYYSATIGLPLLVLHLAGYARGLLAPAKYALGGVAGITLLAFLFQDVFFERNFSPFLPCFILISVAGMANIEHWMLRILPERNWIPAALRLLLAAVLAFCGWTALSVTSRLAPHFSAESLSTMDRDHARKLDGYVRDFGATGVRQIGFPDILGSAFPQPAGECVLYQGIHYNDGWSESYYHQLEQRGFRLVARMASDFDEVPVSTLNVYHSPTMLLYYSPADCPREGALQ</sequence>
<feature type="transmembrane region" description="Helical" evidence="1">
    <location>
        <begin position="193"/>
        <end position="214"/>
    </location>
</feature>
<organism evidence="2 3">
    <name type="scientific">Stenotrophomonas riyadhensis</name>
    <dbReference type="NCBI Taxonomy" id="2859893"/>
    <lineage>
        <taxon>Bacteria</taxon>
        <taxon>Pseudomonadati</taxon>
        <taxon>Pseudomonadota</taxon>
        <taxon>Gammaproteobacteria</taxon>
        <taxon>Lysobacterales</taxon>
        <taxon>Lysobacteraceae</taxon>
        <taxon>Stenotrophomonas</taxon>
    </lineage>
</organism>